<dbReference type="AlphaFoldDB" id="A0A915KFT3"/>
<dbReference type="GO" id="GO:0046872">
    <property type="term" value="F:metal ion binding"/>
    <property type="evidence" value="ECO:0007669"/>
    <property type="project" value="UniProtKB-KW"/>
</dbReference>
<dbReference type="Proteomes" id="UP000887565">
    <property type="component" value="Unplaced"/>
</dbReference>
<proteinExistence type="predicted"/>
<accession>A0A915KFT3</accession>
<name>A0A915KFT3_ROMCU</name>
<keyword evidence="2" id="KW-0560">Oxidoreductase</keyword>
<reference evidence="5" key="1">
    <citation type="submission" date="2022-11" db="UniProtKB">
        <authorList>
            <consortium name="WormBaseParasite"/>
        </authorList>
    </citation>
    <scope>IDENTIFICATION</scope>
</reference>
<organism evidence="4 5">
    <name type="scientific">Romanomermis culicivorax</name>
    <name type="common">Nematode worm</name>
    <dbReference type="NCBI Taxonomy" id="13658"/>
    <lineage>
        <taxon>Eukaryota</taxon>
        <taxon>Metazoa</taxon>
        <taxon>Ecdysozoa</taxon>
        <taxon>Nematoda</taxon>
        <taxon>Enoplea</taxon>
        <taxon>Dorylaimia</taxon>
        <taxon>Mermithida</taxon>
        <taxon>Mermithoidea</taxon>
        <taxon>Mermithidae</taxon>
        <taxon>Romanomermis</taxon>
    </lineage>
</organism>
<keyword evidence="1" id="KW-0479">Metal-binding</keyword>
<evidence type="ECO:0000256" key="3">
    <source>
        <dbReference type="ARBA" id="ARBA00023004"/>
    </source>
</evidence>
<keyword evidence="4" id="KW-1185">Reference proteome</keyword>
<dbReference type="Pfam" id="PF07847">
    <property type="entry name" value="PCO_ADO"/>
    <property type="match status" value="1"/>
</dbReference>
<dbReference type="InterPro" id="IPR012864">
    <property type="entry name" value="PCO/ADO"/>
</dbReference>
<dbReference type="GO" id="GO:0016702">
    <property type="term" value="F:oxidoreductase activity, acting on single donors with incorporation of molecular oxygen, incorporation of two atoms of oxygen"/>
    <property type="evidence" value="ECO:0007669"/>
    <property type="project" value="InterPro"/>
</dbReference>
<evidence type="ECO:0000256" key="1">
    <source>
        <dbReference type="ARBA" id="ARBA00022723"/>
    </source>
</evidence>
<evidence type="ECO:0000313" key="4">
    <source>
        <dbReference type="Proteomes" id="UP000887565"/>
    </source>
</evidence>
<sequence length="116" mass="13201">MGLLQQIAVKAYHFAKGRASGAVNAASPEFQELRRLVDAVTLRDCNLDPDRALFSHSFYENESYAAPCFATPIYEDEFLHMSIFGCRSPNGYIPLHDHKGWTGFFLKMKYFLMDKG</sequence>
<keyword evidence="3" id="KW-0408">Iron</keyword>
<evidence type="ECO:0000256" key="2">
    <source>
        <dbReference type="ARBA" id="ARBA00023002"/>
    </source>
</evidence>
<protein>
    <submittedName>
        <fullName evidence="5">Cysteine dioxygenase</fullName>
    </submittedName>
</protein>
<evidence type="ECO:0000313" key="5">
    <source>
        <dbReference type="WBParaSite" id="nRc.2.0.1.t37678-RA"/>
    </source>
</evidence>
<dbReference type="WBParaSite" id="nRc.2.0.1.t37678-RA">
    <property type="protein sequence ID" value="nRc.2.0.1.t37678-RA"/>
    <property type="gene ID" value="nRc.2.0.1.g37678"/>
</dbReference>